<proteinExistence type="predicted"/>
<gene>
    <name evidence="1" type="ORF">EV421DRAFT_1947502</name>
</gene>
<dbReference type="AlphaFoldDB" id="A0AA39MDB9"/>
<dbReference type="Proteomes" id="UP001175226">
    <property type="component" value="Unassembled WGS sequence"/>
</dbReference>
<keyword evidence="2" id="KW-1185">Reference proteome</keyword>
<sequence length="385" mass="43283">MVIPHFGDYIAFKLDPVASLKYLKDPEVTKACEALKTTVYVACVTHLFCFPLPGVIYISVSMTLVSQGLSDGQPDRFILPDMAVPILPNNSNPLSRPPLNPTLPLPWPDCYHPTLTATHCRVRNDLTAGDPWPDPKYQLKHEERLLEIYHFQDVARRDTLRNEHEALLAGDAAGDVEDAQPDERQASTVTLPLPSEHDAESQYDGSVHKTIEASGAPSIVSKCPSKLSTFLRSVIGKVLQWIPCLHPDLENYDRGLSDDPLQGFNLFGATPPDTMLVVEVIEDIESVKQINDSWNFFRQLDALKRIEADYHERIKIKVQADIDHAREKDEAQYVQLQSKMLKRERKPSPVETIAMSVSEGMYWRYPYTLLDADHAIADAKSGTNI</sequence>
<name>A0AA39MDB9_9AGAR</name>
<protein>
    <submittedName>
        <fullName evidence="1">Uncharacterized protein</fullName>
    </submittedName>
</protein>
<dbReference type="EMBL" id="JAUEPT010000225">
    <property type="protein sequence ID" value="KAK0429648.1"/>
    <property type="molecule type" value="Genomic_DNA"/>
</dbReference>
<accession>A0AA39MDB9</accession>
<evidence type="ECO:0000313" key="2">
    <source>
        <dbReference type="Proteomes" id="UP001175226"/>
    </source>
</evidence>
<comment type="caution">
    <text evidence="1">The sequence shown here is derived from an EMBL/GenBank/DDBJ whole genome shotgun (WGS) entry which is preliminary data.</text>
</comment>
<organism evidence="1 2">
    <name type="scientific">Armillaria borealis</name>
    <dbReference type="NCBI Taxonomy" id="47425"/>
    <lineage>
        <taxon>Eukaryota</taxon>
        <taxon>Fungi</taxon>
        <taxon>Dikarya</taxon>
        <taxon>Basidiomycota</taxon>
        <taxon>Agaricomycotina</taxon>
        <taxon>Agaricomycetes</taxon>
        <taxon>Agaricomycetidae</taxon>
        <taxon>Agaricales</taxon>
        <taxon>Marasmiineae</taxon>
        <taxon>Physalacriaceae</taxon>
        <taxon>Armillaria</taxon>
    </lineage>
</organism>
<reference evidence="1" key="1">
    <citation type="submission" date="2023-06" db="EMBL/GenBank/DDBJ databases">
        <authorList>
            <consortium name="Lawrence Berkeley National Laboratory"/>
            <person name="Ahrendt S."/>
            <person name="Sahu N."/>
            <person name="Indic B."/>
            <person name="Wong-Bajracharya J."/>
            <person name="Merenyi Z."/>
            <person name="Ke H.-M."/>
            <person name="Monk M."/>
            <person name="Kocsube S."/>
            <person name="Drula E."/>
            <person name="Lipzen A."/>
            <person name="Balint B."/>
            <person name="Henrissat B."/>
            <person name="Andreopoulos B."/>
            <person name="Martin F.M."/>
            <person name="Harder C.B."/>
            <person name="Rigling D."/>
            <person name="Ford K.L."/>
            <person name="Foster G.D."/>
            <person name="Pangilinan J."/>
            <person name="Papanicolaou A."/>
            <person name="Barry K."/>
            <person name="LaButti K."/>
            <person name="Viragh M."/>
            <person name="Koriabine M."/>
            <person name="Yan M."/>
            <person name="Riley R."/>
            <person name="Champramary S."/>
            <person name="Plett K.L."/>
            <person name="Tsai I.J."/>
            <person name="Slot J."/>
            <person name="Sipos G."/>
            <person name="Plett J."/>
            <person name="Nagy L.G."/>
            <person name="Grigoriev I.V."/>
        </authorList>
    </citation>
    <scope>NUCLEOTIDE SEQUENCE</scope>
    <source>
        <strain evidence="1">FPL87.14</strain>
    </source>
</reference>
<evidence type="ECO:0000313" key="1">
    <source>
        <dbReference type="EMBL" id="KAK0429648.1"/>
    </source>
</evidence>